<dbReference type="PANTHER" id="PTHR14097">
    <property type="entry name" value="OXIDOREDUCTASE HTATIP2"/>
    <property type="match status" value="1"/>
</dbReference>
<dbReference type="InterPro" id="IPR036291">
    <property type="entry name" value="NAD(P)-bd_dom_sf"/>
</dbReference>
<dbReference type="PANTHER" id="PTHR14097:SF8">
    <property type="entry name" value="NAD(P)-BINDING DOMAIN-CONTAINING PROTEIN"/>
    <property type="match status" value="1"/>
</dbReference>
<name>A0A0H2RZ90_9AGAM</name>
<proteinExistence type="predicted"/>
<dbReference type="OrthoDB" id="9975943at2759"/>
<evidence type="ECO:0008006" key="3">
    <source>
        <dbReference type="Google" id="ProtNLM"/>
    </source>
</evidence>
<evidence type="ECO:0000313" key="2">
    <source>
        <dbReference type="Proteomes" id="UP000053477"/>
    </source>
</evidence>
<sequence>MKLILTGATGAAGIDILRAALADPAISQVTVLSRSALPSTIQQSSKLNVITHKDFSSYPPDLIQGPLAGHNACIWAQGKSSRGMSEQAYTELTYDWPMEAIKAFHEGGLKGENGEPFRFVYVSGEGVDRSGKGWAMFSRVKGRAETDLLEYSNATQGVFRTLILRPGYFFPSDPVDARRLRPGFERYLDPVFGSLLRACGLGIHAQDLGRASVAIAKGEDGIVGKGDYQELFRNNLLVNIAKSLNKQKSL</sequence>
<reference evidence="1 2" key="1">
    <citation type="submission" date="2015-04" db="EMBL/GenBank/DDBJ databases">
        <title>Complete genome sequence of Schizopora paradoxa KUC8140, a cosmopolitan wood degrader in East Asia.</title>
        <authorList>
            <consortium name="DOE Joint Genome Institute"/>
            <person name="Min B."/>
            <person name="Park H."/>
            <person name="Jang Y."/>
            <person name="Kim J.-J."/>
            <person name="Kim K.H."/>
            <person name="Pangilinan J."/>
            <person name="Lipzen A."/>
            <person name="Riley R."/>
            <person name="Grigoriev I.V."/>
            <person name="Spatafora J.W."/>
            <person name="Choi I.-G."/>
        </authorList>
    </citation>
    <scope>NUCLEOTIDE SEQUENCE [LARGE SCALE GENOMIC DNA]</scope>
    <source>
        <strain evidence="1 2">KUC8140</strain>
    </source>
</reference>
<evidence type="ECO:0000313" key="1">
    <source>
        <dbReference type="EMBL" id="KLO14848.1"/>
    </source>
</evidence>
<dbReference type="AlphaFoldDB" id="A0A0H2RZ90"/>
<keyword evidence="2" id="KW-1185">Reference proteome</keyword>
<dbReference type="SUPFAM" id="SSF51735">
    <property type="entry name" value="NAD(P)-binding Rossmann-fold domains"/>
    <property type="match status" value="1"/>
</dbReference>
<dbReference type="InParanoid" id="A0A0H2RZ90"/>
<protein>
    <recommendedName>
        <fullName evidence="3">NAD(P)-binding domain-containing protein</fullName>
    </recommendedName>
</protein>
<dbReference type="Proteomes" id="UP000053477">
    <property type="component" value="Unassembled WGS sequence"/>
</dbReference>
<dbReference type="EMBL" id="KQ085938">
    <property type="protein sequence ID" value="KLO14848.1"/>
    <property type="molecule type" value="Genomic_DNA"/>
</dbReference>
<gene>
    <name evidence="1" type="ORF">SCHPADRAFT_902985</name>
</gene>
<accession>A0A0H2RZ90</accession>
<dbReference type="Gene3D" id="3.40.50.720">
    <property type="entry name" value="NAD(P)-binding Rossmann-like Domain"/>
    <property type="match status" value="1"/>
</dbReference>
<organism evidence="1 2">
    <name type="scientific">Schizopora paradoxa</name>
    <dbReference type="NCBI Taxonomy" id="27342"/>
    <lineage>
        <taxon>Eukaryota</taxon>
        <taxon>Fungi</taxon>
        <taxon>Dikarya</taxon>
        <taxon>Basidiomycota</taxon>
        <taxon>Agaricomycotina</taxon>
        <taxon>Agaricomycetes</taxon>
        <taxon>Hymenochaetales</taxon>
        <taxon>Schizoporaceae</taxon>
        <taxon>Schizopora</taxon>
    </lineage>
</organism>